<dbReference type="SUPFAM" id="SSF53756">
    <property type="entry name" value="UDP-Glycosyltransferase/glycogen phosphorylase"/>
    <property type="match status" value="1"/>
</dbReference>
<dbReference type="GO" id="GO:0009103">
    <property type="term" value="P:lipopolysaccharide biosynthetic process"/>
    <property type="evidence" value="ECO:0007669"/>
    <property type="project" value="TreeGrafter"/>
</dbReference>
<accession>A0AAJ1MC41</accession>
<dbReference type="CDD" id="cd03801">
    <property type="entry name" value="GT4_PimA-like"/>
    <property type="match status" value="1"/>
</dbReference>
<gene>
    <name evidence="4" type="ORF">PO250_10410</name>
</gene>
<proteinExistence type="predicted"/>
<sequence length="371" mass="41642">MLIGYLSPTNPFTDRKAWSGTYFNTRKALEKAGHQVEWVSYRNDSLVDKLFSKVYRLVYGHGSYTHSGLASKLRVKSIKQDLSKYDLLFVPGQVDIVAGLHTSTPIVYYTDGTVPLMIGYYWFDFSNRAVKEAIAIEQKAINNASYVWLSSQWAADSVINDFHAKSEKVSVFPFGAALDDDKIVQPSQYDGQVLKVMFSGVDWVRKGGQIAVDAVESLNERGINSELLICGIDALPNNLKNKAFIKNKGFLNKNNPKDLKRYLETWQQANLLILPTRAECSAIVFSEAAAYGVPVITTDTGGIGTYVLNGVNGERLPLSANGKDYADKIEKWVKDKKLEKYSKGAKELYIKNISWDAWGKHFNEMFKINKS</sequence>
<dbReference type="AlphaFoldDB" id="A0AAJ1MC41"/>
<dbReference type="Pfam" id="PF00534">
    <property type="entry name" value="Glycos_transf_1"/>
    <property type="match status" value="1"/>
</dbReference>
<reference evidence="4" key="1">
    <citation type="submission" date="2023-01" db="EMBL/GenBank/DDBJ databases">
        <title>Genome analysis of 13 Lactobacillus isolated from gut of wild boar.</title>
        <authorList>
            <person name="Papp P."/>
            <person name="Libisch B."/>
            <person name="Nagy T."/>
            <person name="Olasz F."/>
        </authorList>
    </citation>
    <scope>NUCLEOTIDE SEQUENCE</scope>
    <source>
        <strain evidence="4">F146</strain>
    </source>
</reference>
<name>A0AAJ1MC41_LIMMU</name>
<dbReference type="PANTHER" id="PTHR46401:SF2">
    <property type="entry name" value="GLYCOSYLTRANSFERASE WBBK-RELATED"/>
    <property type="match status" value="1"/>
</dbReference>
<dbReference type="Gene3D" id="3.40.50.2000">
    <property type="entry name" value="Glycogen Phosphorylase B"/>
    <property type="match status" value="2"/>
</dbReference>
<evidence type="ECO:0000256" key="1">
    <source>
        <dbReference type="ARBA" id="ARBA00022679"/>
    </source>
</evidence>
<dbReference type="InterPro" id="IPR001296">
    <property type="entry name" value="Glyco_trans_1"/>
</dbReference>
<organism evidence="4 5">
    <name type="scientific">Limosilactobacillus mucosae</name>
    <name type="common">Lactobacillus mucosae</name>
    <dbReference type="NCBI Taxonomy" id="97478"/>
    <lineage>
        <taxon>Bacteria</taxon>
        <taxon>Bacillati</taxon>
        <taxon>Bacillota</taxon>
        <taxon>Bacilli</taxon>
        <taxon>Lactobacillales</taxon>
        <taxon>Lactobacillaceae</taxon>
        <taxon>Limosilactobacillus</taxon>
    </lineage>
</organism>
<dbReference type="Pfam" id="PF13439">
    <property type="entry name" value="Glyco_transf_4"/>
    <property type="match status" value="1"/>
</dbReference>
<dbReference type="EMBL" id="JAQONE010000027">
    <property type="protein sequence ID" value="MDC2830684.1"/>
    <property type="molecule type" value="Genomic_DNA"/>
</dbReference>
<evidence type="ECO:0000313" key="4">
    <source>
        <dbReference type="EMBL" id="MDC2830684.1"/>
    </source>
</evidence>
<dbReference type="InterPro" id="IPR028098">
    <property type="entry name" value="Glyco_trans_4-like_N"/>
</dbReference>
<evidence type="ECO:0000259" key="2">
    <source>
        <dbReference type="Pfam" id="PF00534"/>
    </source>
</evidence>
<dbReference type="PANTHER" id="PTHR46401">
    <property type="entry name" value="GLYCOSYLTRANSFERASE WBBK-RELATED"/>
    <property type="match status" value="1"/>
</dbReference>
<dbReference type="Proteomes" id="UP001220670">
    <property type="component" value="Unassembled WGS sequence"/>
</dbReference>
<dbReference type="RefSeq" id="WP_272225868.1">
    <property type="nucleotide sequence ID" value="NZ_JAQONE010000027.1"/>
</dbReference>
<feature type="domain" description="Glycosyl transferase family 1" evidence="2">
    <location>
        <begin position="187"/>
        <end position="345"/>
    </location>
</feature>
<feature type="domain" description="Glycosyltransferase subfamily 4-like N-terminal" evidence="3">
    <location>
        <begin position="24"/>
        <end position="176"/>
    </location>
</feature>
<dbReference type="GO" id="GO:0016757">
    <property type="term" value="F:glycosyltransferase activity"/>
    <property type="evidence" value="ECO:0007669"/>
    <property type="project" value="InterPro"/>
</dbReference>
<keyword evidence="1" id="KW-0808">Transferase</keyword>
<protein>
    <submittedName>
        <fullName evidence="4">Glycosyltransferase family 4 protein</fullName>
    </submittedName>
</protein>
<evidence type="ECO:0000259" key="3">
    <source>
        <dbReference type="Pfam" id="PF13439"/>
    </source>
</evidence>
<evidence type="ECO:0000313" key="5">
    <source>
        <dbReference type="Proteomes" id="UP001220670"/>
    </source>
</evidence>
<comment type="caution">
    <text evidence="4">The sequence shown here is derived from an EMBL/GenBank/DDBJ whole genome shotgun (WGS) entry which is preliminary data.</text>
</comment>